<dbReference type="EMBL" id="BK015797">
    <property type="protein sequence ID" value="DAE25398.1"/>
    <property type="molecule type" value="Genomic_DNA"/>
</dbReference>
<name>A0A8S5R1P9_9CAUD</name>
<organism evidence="1">
    <name type="scientific">Siphoviridae sp. ct6d71</name>
    <dbReference type="NCBI Taxonomy" id="2826298"/>
    <lineage>
        <taxon>Viruses</taxon>
        <taxon>Duplodnaviria</taxon>
        <taxon>Heunggongvirae</taxon>
        <taxon>Uroviricota</taxon>
        <taxon>Caudoviricetes</taxon>
    </lineage>
</organism>
<sequence length="183" mass="19511">MAKNHCVVSTMNCMCWDVDALNHAGIYADGDLDNGTLVTLKEINHDSTSGAVKGFEYIVEPAKAGANNVYVVNTPEVGYTIEMQMMSDPRCFYNEAGRPMSIKAIMSGVDVLEITKEAFVGETLPTLAQIGQYVAPAANGKYAAPVAEAPGSGAYFKVEGLHSIACGNEIVPTVLLRCMANQL</sequence>
<protein>
    <submittedName>
        <fullName evidence="1">Uncharacterized protein</fullName>
    </submittedName>
</protein>
<proteinExistence type="predicted"/>
<accession>A0A8S5R1P9</accession>
<evidence type="ECO:0000313" key="1">
    <source>
        <dbReference type="EMBL" id="DAE25398.1"/>
    </source>
</evidence>
<reference evidence="1" key="1">
    <citation type="journal article" date="2021" name="Proc. Natl. Acad. Sci. U.S.A.">
        <title>A Catalog of Tens of Thousands of Viruses from Human Metagenomes Reveals Hidden Associations with Chronic Diseases.</title>
        <authorList>
            <person name="Tisza M.J."/>
            <person name="Buck C.B."/>
        </authorList>
    </citation>
    <scope>NUCLEOTIDE SEQUENCE</scope>
    <source>
        <strain evidence="1">Ct6d71</strain>
    </source>
</reference>